<sequence length="185" mass="21503">MRPVPRSLLLKQRKRLQRVITDTQGKSNKNILLSSLSDVFQPINPIARSDVDPLSQPDKFSLFSKRQILEQSSQFDHFVDSTNLRDVSNFKIAFSTLYNNRLGSKKHEWATLEYATILHNNSDWKHIPTTIKQLIYYHAYGDYGPRNSRSLVLNENPRYKTKWVNPLTSSIFIYSSLIAIWALSM</sequence>
<organism evidence="1 2">
    <name type="scientific">Candida glabrata</name>
    <name type="common">Yeast</name>
    <name type="synonym">Torulopsis glabrata</name>
    <dbReference type="NCBI Taxonomy" id="5478"/>
    <lineage>
        <taxon>Eukaryota</taxon>
        <taxon>Fungi</taxon>
        <taxon>Dikarya</taxon>
        <taxon>Ascomycota</taxon>
        <taxon>Saccharomycotina</taxon>
        <taxon>Saccharomycetes</taxon>
        <taxon>Saccharomycetales</taxon>
        <taxon>Saccharomycetaceae</taxon>
        <taxon>Nakaseomyces</taxon>
    </lineage>
</organism>
<dbReference type="VEuPathDB" id="FungiDB:GWK60_L00187"/>
<accession>A0A0W0D300</accession>
<dbReference type="AlphaFoldDB" id="A0A0W0D300"/>
<name>A0A0W0D300_CANGB</name>
<reference evidence="1 2" key="1">
    <citation type="submission" date="2015-10" db="EMBL/GenBank/DDBJ databases">
        <title>Draft genomes sequences of Candida glabrata isolates 1A, 1B, 2A, 2B, 3A and 3B.</title>
        <authorList>
            <person name="Haavelsrud O.E."/>
            <person name="Gaustad P."/>
        </authorList>
    </citation>
    <scope>NUCLEOTIDE SEQUENCE [LARGE SCALE GENOMIC DNA]</scope>
    <source>
        <strain evidence="1">910700640</strain>
    </source>
</reference>
<protein>
    <submittedName>
        <fullName evidence="1">Genetic interactor of prohibitin 7, mitochondrial</fullName>
    </submittedName>
</protein>
<comment type="caution">
    <text evidence="1">The sequence shown here is derived from an EMBL/GenBank/DDBJ whole genome shotgun (WGS) entry which is preliminary data.</text>
</comment>
<dbReference type="Proteomes" id="UP000054886">
    <property type="component" value="Unassembled WGS sequence"/>
</dbReference>
<gene>
    <name evidence="1" type="ORF">AO440_002358</name>
</gene>
<dbReference type="VEuPathDB" id="FungiDB:B1J91_I00374g"/>
<dbReference type="VEuPathDB" id="FungiDB:CAGL0I00374g"/>
<evidence type="ECO:0000313" key="1">
    <source>
        <dbReference type="EMBL" id="KTB06110.1"/>
    </source>
</evidence>
<proteinExistence type="predicted"/>
<evidence type="ECO:0000313" key="2">
    <source>
        <dbReference type="Proteomes" id="UP000054886"/>
    </source>
</evidence>
<dbReference type="VEuPathDB" id="FungiDB:GVI51_I00187"/>
<dbReference type="EMBL" id="LLZZ01000111">
    <property type="protein sequence ID" value="KTB06110.1"/>
    <property type="molecule type" value="Genomic_DNA"/>
</dbReference>